<evidence type="ECO:0000256" key="3">
    <source>
        <dbReference type="SAM" id="Phobius"/>
    </source>
</evidence>
<sequence length="699" mass="77959">MPWEIFVPIAFACGFIFVGFLFAMSRFYRKVGPEEALVKTGWGGMRVVSGGGMWVIPIAHRVEHMDLSVKRIEISRRDVSGLICKDNVRADIEVAFFVRVNNTSQDILQVAQALGCKRASEKAALVELFDAKFSEALKTVGKHFDFVDLYTERDQFKEEILKHIGTDLNGYILDDCAIDFLEQTPIEHLSEMNILDAEGIKKITNLTAQEHIQSNEILREKEKTIKKQDVDAQEAILELEKQRVEAVEKQKREIAEISAREHAEAAKVQEEQRLRADSARIATEEELQVAEENKLRQIVVAQKNKERTEAVEIERVEKDRLLEVTERERIVGLAEIEKEKAIEIEKRNIQDVIRERVAVERSVVEEQQRIFDTEEFATADRSKKVAITNAERDAEEALVKEIKAAEAQKQAAGFEAEKVVIEAEASRSAAEKETAAKKMLAEARQAEVAAEGLAEAQVMSVRAEAIEKEGSAEANVIEKKIVAEAKGQKAKAEALEKEGMAEATVIEQKYYADAKGIEQKAEAMKLFDGVGREHEEFKLRLNKDKDIEIAAINAQTEIAREQSEIVGAALGNARIDIVGGETEFFDKIVGSIQAGKAVDRYVNNSEVVTDVKNTFFVGDADGDFKENLLKFTSQFGISFEDVKDLSVSAVLGKMLLESDDEKTTSGLKKLQKYFKNAGLMDKKVATLGLGVLASEEGNA</sequence>
<feature type="transmembrane region" description="Helical" evidence="3">
    <location>
        <begin position="6"/>
        <end position="24"/>
    </location>
</feature>
<evidence type="ECO:0000256" key="1">
    <source>
        <dbReference type="ARBA" id="ARBA00004308"/>
    </source>
</evidence>
<feature type="coiled-coil region" evidence="2">
    <location>
        <begin position="230"/>
        <end position="257"/>
    </location>
</feature>
<organism evidence="4 5">
    <name type="scientific">Thalassoglobus polymorphus</name>
    <dbReference type="NCBI Taxonomy" id="2527994"/>
    <lineage>
        <taxon>Bacteria</taxon>
        <taxon>Pseudomonadati</taxon>
        <taxon>Planctomycetota</taxon>
        <taxon>Planctomycetia</taxon>
        <taxon>Planctomycetales</taxon>
        <taxon>Planctomycetaceae</taxon>
        <taxon>Thalassoglobus</taxon>
    </lineage>
</organism>
<keyword evidence="5" id="KW-1185">Reference proteome</keyword>
<name>A0A517QL38_9PLAN</name>
<keyword evidence="3" id="KW-1133">Transmembrane helix</keyword>
<dbReference type="KEGG" id="tpol:Mal48_16000"/>
<accession>A0A517QL38</accession>
<keyword evidence="3" id="KW-0472">Membrane</keyword>
<dbReference type="InterPro" id="IPR036013">
    <property type="entry name" value="Band_7/SPFH_dom_sf"/>
</dbReference>
<dbReference type="GO" id="GO:0005886">
    <property type="term" value="C:plasma membrane"/>
    <property type="evidence" value="ECO:0007669"/>
    <property type="project" value="UniProtKB-SubCell"/>
</dbReference>
<evidence type="ECO:0000313" key="5">
    <source>
        <dbReference type="Proteomes" id="UP000315724"/>
    </source>
</evidence>
<dbReference type="Gene3D" id="3.30.479.30">
    <property type="entry name" value="Band 7 domain"/>
    <property type="match status" value="1"/>
</dbReference>
<dbReference type="InterPro" id="IPR027705">
    <property type="entry name" value="Flotillin_fam"/>
</dbReference>
<dbReference type="AlphaFoldDB" id="A0A517QL38"/>
<dbReference type="Proteomes" id="UP000315724">
    <property type="component" value="Chromosome"/>
</dbReference>
<keyword evidence="2" id="KW-0175">Coiled coil</keyword>
<dbReference type="OrthoDB" id="9815577at2"/>
<keyword evidence="3" id="KW-0812">Transmembrane</keyword>
<reference evidence="4 5" key="1">
    <citation type="submission" date="2019-02" db="EMBL/GenBank/DDBJ databases">
        <title>Deep-cultivation of Planctomycetes and their phenomic and genomic characterization uncovers novel biology.</title>
        <authorList>
            <person name="Wiegand S."/>
            <person name="Jogler M."/>
            <person name="Boedeker C."/>
            <person name="Pinto D."/>
            <person name="Vollmers J."/>
            <person name="Rivas-Marin E."/>
            <person name="Kohn T."/>
            <person name="Peeters S.H."/>
            <person name="Heuer A."/>
            <person name="Rast P."/>
            <person name="Oberbeckmann S."/>
            <person name="Bunk B."/>
            <person name="Jeske O."/>
            <person name="Meyerdierks A."/>
            <person name="Storesund J.E."/>
            <person name="Kallscheuer N."/>
            <person name="Luecker S."/>
            <person name="Lage O.M."/>
            <person name="Pohl T."/>
            <person name="Merkel B.J."/>
            <person name="Hornburger P."/>
            <person name="Mueller R.-W."/>
            <person name="Bruemmer F."/>
            <person name="Labrenz M."/>
            <person name="Spormann A.M."/>
            <person name="Op den Camp H."/>
            <person name="Overmann J."/>
            <person name="Amann R."/>
            <person name="Jetten M.S.M."/>
            <person name="Mascher T."/>
            <person name="Medema M.H."/>
            <person name="Devos D.P."/>
            <person name="Kaster A.-K."/>
            <person name="Ovreas L."/>
            <person name="Rohde M."/>
            <person name="Galperin M.Y."/>
            <person name="Jogler C."/>
        </authorList>
    </citation>
    <scope>NUCLEOTIDE SEQUENCE [LARGE SCALE GENOMIC DNA]</scope>
    <source>
        <strain evidence="4 5">Mal48</strain>
    </source>
</reference>
<evidence type="ECO:0000256" key="2">
    <source>
        <dbReference type="SAM" id="Coils"/>
    </source>
</evidence>
<dbReference type="EMBL" id="CP036267">
    <property type="protein sequence ID" value="QDT32355.1"/>
    <property type="molecule type" value="Genomic_DNA"/>
</dbReference>
<comment type="subcellular location">
    <subcellularLocation>
        <location evidence="1">Endomembrane system</location>
    </subcellularLocation>
</comment>
<protein>
    <submittedName>
        <fullName evidence="4">Inner membrane protein YqiK</fullName>
    </submittedName>
</protein>
<dbReference type="PANTHER" id="PTHR13806">
    <property type="entry name" value="FLOTILLIN-RELATED"/>
    <property type="match status" value="1"/>
</dbReference>
<dbReference type="SUPFAM" id="SSF117892">
    <property type="entry name" value="Band 7/SPFH domain"/>
    <property type="match status" value="1"/>
</dbReference>
<evidence type="ECO:0000313" key="4">
    <source>
        <dbReference type="EMBL" id="QDT32355.1"/>
    </source>
</evidence>
<proteinExistence type="predicted"/>
<gene>
    <name evidence="4" type="primary">yqiK</name>
    <name evidence="4" type="ORF">Mal48_16000</name>
</gene>
<dbReference type="PANTHER" id="PTHR13806:SF31">
    <property type="entry name" value="FLOTILLIN-LIKE PROTEIN 1-RELATED"/>
    <property type="match status" value="1"/>
</dbReference>
<dbReference type="RefSeq" id="WP_145197554.1">
    <property type="nucleotide sequence ID" value="NZ_CP036267.1"/>
</dbReference>